<dbReference type="InterPro" id="IPR014133">
    <property type="entry name" value="Cry_DASH"/>
</dbReference>
<evidence type="ECO:0000259" key="8">
    <source>
        <dbReference type="PROSITE" id="PS51645"/>
    </source>
</evidence>
<evidence type="ECO:0000256" key="4">
    <source>
        <dbReference type="ARBA" id="ARBA00022827"/>
    </source>
</evidence>
<dbReference type="Gene3D" id="1.25.40.80">
    <property type="match status" value="1"/>
</dbReference>
<dbReference type="InterPro" id="IPR005101">
    <property type="entry name" value="Cryptochr/Photolyase_FAD-bd"/>
</dbReference>
<dbReference type="InterPro" id="IPR002081">
    <property type="entry name" value="Cryptochrome/DNA_photolyase_1"/>
</dbReference>
<evidence type="ECO:0000256" key="3">
    <source>
        <dbReference type="ARBA" id="ARBA00022630"/>
    </source>
</evidence>
<evidence type="ECO:0000256" key="2">
    <source>
        <dbReference type="ARBA" id="ARBA00017881"/>
    </source>
</evidence>
<reference evidence="9 10" key="1">
    <citation type="submission" date="2016-09" db="EMBL/GenBank/DDBJ databases">
        <title>Photobacterium proteolyticum sp. nov. a protease producing bacterium isolated from ocean sediments of Laizhou Bay.</title>
        <authorList>
            <person name="Li Y."/>
        </authorList>
    </citation>
    <scope>NUCLEOTIDE SEQUENCE [LARGE SCALE GENOMIC DNA]</scope>
    <source>
        <strain evidence="9 10">13-12</strain>
    </source>
</reference>
<dbReference type="PRINTS" id="PR00147">
    <property type="entry name" value="DNAPHOTLYASE"/>
</dbReference>
<evidence type="ECO:0000256" key="5">
    <source>
        <dbReference type="ARBA" id="ARBA00022991"/>
    </source>
</evidence>
<dbReference type="Pfam" id="PF03441">
    <property type="entry name" value="FAD_binding_7"/>
    <property type="match status" value="1"/>
</dbReference>
<dbReference type="PANTHER" id="PTHR11455">
    <property type="entry name" value="CRYPTOCHROME"/>
    <property type="match status" value="1"/>
</dbReference>
<dbReference type="Gene3D" id="3.40.50.620">
    <property type="entry name" value="HUPs"/>
    <property type="match status" value="1"/>
</dbReference>
<comment type="similarity">
    <text evidence="1 7">Belongs to the DNA photolyase class-1 family.</text>
</comment>
<gene>
    <name evidence="9" type="ORF">BIT28_16050</name>
</gene>
<feature type="binding site" evidence="6">
    <location>
        <position position="220"/>
    </location>
    <ligand>
        <name>FAD</name>
        <dbReference type="ChEBI" id="CHEBI:57692"/>
    </ligand>
</feature>
<dbReference type="RefSeq" id="WP_075762302.1">
    <property type="nucleotide sequence ID" value="NZ_MJIL01000046.1"/>
</dbReference>
<evidence type="ECO:0000256" key="1">
    <source>
        <dbReference type="ARBA" id="ARBA00005862"/>
    </source>
</evidence>
<dbReference type="NCBIfam" id="TIGR02765">
    <property type="entry name" value="crypto_DASH"/>
    <property type="match status" value="1"/>
</dbReference>
<dbReference type="Pfam" id="PF00875">
    <property type="entry name" value="DNA_photolyase"/>
    <property type="match status" value="1"/>
</dbReference>
<evidence type="ECO:0000313" key="9">
    <source>
        <dbReference type="EMBL" id="OLQ80579.1"/>
    </source>
</evidence>
<comment type="cofactor">
    <cofactor evidence="7">
        <name>(6R)-5,10-methylene-5,6,7,8-tetrahydrofolate</name>
        <dbReference type="ChEBI" id="CHEBI:15636"/>
    </cofactor>
    <text evidence="7">Binds 1 5,10-methenyltetrahydrofolate (MTHF) per subunit.</text>
</comment>
<keyword evidence="10" id="KW-1185">Reference proteome</keyword>
<dbReference type="InterPro" id="IPR006050">
    <property type="entry name" value="DNA_photolyase_N"/>
</dbReference>
<keyword evidence="4 6" id="KW-0274">FAD</keyword>
<dbReference type="PANTHER" id="PTHR11455:SF22">
    <property type="entry name" value="CRYPTOCHROME DASH"/>
    <property type="match status" value="1"/>
</dbReference>
<comment type="function">
    <text evidence="7">May have a photoreceptor function.</text>
</comment>
<accession>A0A1Q9GZ22</accession>
<comment type="caution">
    <text evidence="9">The sequence shown here is derived from an EMBL/GenBank/DDBJ whole genome shotgun (WGS) entry which is preliminary data.</text>
</comment>
<feature type="domain" description="Photolyase/cryptochrome alpha/beta" evidence="8">
    <location>
        <begin position="2"/>
        <end position="134"/>
    </location>
</feature>
<dbReference type="GO" id="GO:0000719">
    <property type="term" value="P:photoreactive repair"/>
    <property type="evidence" value="ECO:0007669"/>
    <property type="project" value="TreeGrafter"/>
</dbReference>
<dbReference type="InterPro" id="IPR036134">
    <property type="entry name" value="Crypto/Photolyase_FAD-like_sf"/>
</dbReference>
<protein>
    <recommendedName>
        <fullName evidence="2 7">Cryptochrome DASH</fullName>
    </recommendedName>
</protein>
<dbReference type="Gene3D" id="1.10.579.10">
    <property type="entry name" value="DNA Cyclobutane Dipyrimidine Photolyase, subunit A, domain 3"/>
    <property type="match status" value="1"/>
</dbReference>
<evidence type="ECO:0000256" key="7">
    <source>
        <dbReference type="RuleBase" id="RU367151"/>
    </source>
</evidence>
<dbReference type="EMBL" id="MJIL01000046">
    <property type="protein sequence ID" value="OLQ80579.1"/>
    <property type="molecule type" value="Genomic_DNA"/>
</dbReference>
<dbReference type="AlphaFoldDB" id="A0A1Q9GZ22"/>
<evidence type="ECO:0000256" key="6">
    <source>
        <dbReference type="PIRSR" id="PIRSR602081-1"/>
    </source>
</evidence>
<name>A0A1Q9GZ22_9GAMM</name>
<dbReference type="SUPFAM" id="SSF48173">
    <property type="entry name" value="Cryptochrome/photolyase FAD-binding domain"/>
    <property type="match status" value="1"/>
</dbReference>
<feature type="binding site" evidence="6">
    <location>
        <begin position="370"/>
        <end position="372"/>
    </location>
    <ligand>
        <name>FAD</name>
        <dbReference type="ChEBI" id="CHEBI:57692"/>
    </ligand>
</feature>
<dbReference type="InterPro" id="IPR014729">
    <property type="entry name" value="Rossmann-like_a/b/a_fold"/>
</dbReference>
<dbReference type="InterPro" id="IPR036155">
    <property type="entry name" value="Crypto/Photolyase_N_sf"/>
</dbReference>
<dbReference type="GO" id="GO:0003677">
    <property type="term" value="F:DNA binding"/>
    <property type="evidence" value="ECO:0007669"/>
    <property type="project" value="TreeGrafter"/>
</dbReference>
<proteinExistence type="inferred from homology"/>
<feature type="binding site" evidence="6">
    <location>
        <begin position="233"/>
        <end position="237"/>
    </location>
    <ligand>
        <name>FAD</name>
        <dbReference type="ChEBI" id="CHEBI:57692"/>
    </ligand>
</feature>
<organism evidence="9 10">
    <name type="scientific">Photobacterium proteolyticum</name>
    <dbReference type="NCBI Taxonomy" id="1903952"/>
    <lineage>
        <taxon>Bacteria</taxon>
        <taxon>Pseudomonadati</taxon>
        <taxon>Pseudomonadota</taxon>
        <taxon>Gammaproteobacteria</taxon>
        <taxon>Vibrionales</taxon>
        <taxon>Vibrionaceae</taxon>
        <taxon>Photobacterium</taxon>
    </lineage>
</organism>
<dbReference type="OrthoDB" id="9772484at2"/>
<dbReference type="Proteomes" id="UP000186905">
    <property type="component" value="Unassembled WGS sequence"/>
</dbReference>
<evidence type="ECO:0000313" key="10">
    <source>
        <dbReference type="Proteomes" id="UP000186905"/>
    </source>
</evidence>
<dbReference type="PROSITE" id="PS51645">
    <property type="entry name" value="PHR_CRY_ALPHA_BETA"/>
    <property type="match status" value="1"/>
</dbReference>
<dbReference type="SUPFAM" id="SSF52425">
    <property type="entry name" value="Cryptochrome/photolyase, N-terminal domain"/>
    <property type="match status" value="1"/>
</dbReference>
<dbReference type="GO" id="GO:0071949">
    <property type="term" value="F:FAD binding"/>
    <property type="evidence" value="ECO:0007669"/>
    <property type="project" value="TreeGrafter"/>
</dbReference>
<dbReference type="STRING" id="1903952.BIT28_16050"/>
<keyword evidence="3 6" id="KW-0285">Flavoprotein</keyword>
<dbReference type="GO" id="GO:0003913">
    <property type="term" value="F:DNA photolyase activity"/>
    <property type="evidence" value="ECO:0007669"/>
    <property type="project" value="InterPro"/>
</dbReference>
<comment type="cofactor">
    <cofactor evidence="6 7">
        <name>FAD</name>
        <dbReference type="ChEBI" id="CHEBI:57692"/>
    </cofactor>
    <text evidence="6 7">Binds 1 FAD per subunit.</text>
</comment>
<keyword evidence="5 7" id="KW-0157">Chromophore</keyword>
<sequence>MITGLFLFQNDLRLHDNPALQLAAQEVDVLLCVYCMPTRKQTHQAYTFAELGRHRQQFLLQSLSCLNIQLSSYHQYLLVLPDPPLSTFPEIITRYNVTAFYRSQHCGYYENQIWQLLKQQYPYLSFTTKATHTIFEQSELPFDINDLPATFSKFRKQVDDKPIQVPIPKVDWLPSPPANRVQPASIPFPSTALTNEFTGGETAALQHLQAYFSSPHPSQYKLTRNALEGWDKSTKFSPWLALGCLSVRTLLETLSRYQSEIEQSASTEWIKFELLWREYFQWYAHCHKAKLFSFKGIKPHAPTTSFYFERFRRWCNGNTPFPIVNACMNQLNQTGYMSNRGRQIVASCLVNELSIDWRYGATYFEQHLIDYDVASNWGNWQYLAGVGADPQEHRHFNLQKQTETYDPNHSFIRKWRGHQTDGNLDAVDAADWPIGFSDDE</sequence>